<name>A0A7H1MXA6_9PROT</name>
<protein>
    <submittedName>
        <fullName evidence="2">Antibiotic biosynthesis monooxygenase</fullName>
    </submittedName>
</protein>
<gene>
    <name evidence="2" type="ORF">HQ394_00355</name>
</gene>
<dbReference type="SUPFAM" id="SSF54909">
    <property type="entry name" value="Dimeric alpha+beta barrel"/>
    <property type="match status" value="1"/>
</dbReference>
<proteinExistence type="predicted"/>
<dbReference type="Pfam" id="PF03992">
    <property type="entry name" value="ABM"/>
    <property type="match status" value="1"/>
</dbReference>
<reference evidence="2 3" key="1">
    <citation type="submission" date="2020-05" db="EMBL/GenBank/DDBJ databases">
        <title>Complete closed genome sequence of Defluviicoccus vanus.</title>
        <authorList>
            <person name="Bessarab I."/>
            <person name="Arumugam K."/>
            <person name="Maszenan A.M."/>
            <person name="Seviour R.J."/>
            <person name="Williams R.B."/>
        </authorList>
    </citation>
    <scope>NUCLEOTIDE SEQUENCE [LARGE SCALE GENOMIC DNA]</scope>
    <source>
        <strain evidence="2 3">Ben 114</strain>
    </source>
</reference>
<keyword evidence="3" id="KW-1185">Reference proteome</keyword>
<evidence type="ECO:0000313" key="3">
    <source>
        <dbReference type="Proteomes" id="UP000516369"/>
    </source>
</evidence>
<evidence type="ECO:0000259" key="1">
    <source>
        <dbReference type="Pfam" id="PF03992"/>
    </source>
</evidence>
<dbReference type="EMBL" id="CP053923">
    <property type="protein sequence ID" value="QNT68092.1"/>
    <property type="molecule type" value="Genomic_DNA"/>
</dbReference>
<dbReference type="GO" id="GO:0004497">
    <property type="term" value="F:monooxygenase activity"/>
    <property type="evidence" value="ECO:0007669"/>
    <property type="project" value="UniProtKB-KW"/>
</dbReference>
<dbReference type="RefSeq" id="WP_190261535.1">
    <property type="nucleotide sequence ID" value="NZ_CP053923.1"/>
</dbReference>
<keyword evidence="2" id="KW-0503">Monooxygenase</keyword>
<feature type="domain" description="ABM" evidence="1">
    <location>
        <begin position="3"/>
        <end position="79"/>
    </location>
</feature>
<keyword evidence="2" id="KW-0560">Oxidoreductase</keyword>
<dbReference type="Proteomes" id="UP000516369">
    <property type="component" value="Chromosome"/>
</dbReference>
<sequence length="102" mass="11600">MSVVLINAFDVPEGKQAEALAFWERVATFMRVQPGFISTRMHRAVVPWARFELVNIAEWESVAHFEAVVGSEGFRRLVEPYIQTFPHFPGLYEVMQAEDASG</sequence>
<evidence type="ECO:0000313" key="2">
    <source>
        <dbReference type="EMBL" id="QNT68092.1"/>
    </source>
</evidence>
<dbReference type="Gene3D" id="3.30.70.100">
    <property type="match status" value="1"/>
</dbReference>
<dbReference type="AlphaFoldDB" id="A0A7H1MXA6"/>
<dbReference type="KEGG" id="dvn:HQ394_00355"/>
<organism evidence="2 3">
    <name type="scientific">Defluviicoccus vanus</name>
    <dbReference type="NCBI Taxonomy" id="111831"/>
    <lineage>
        <taxon>Bacteria</taxon>
        <taxon>Pseudomonadati</taxon>
        <taxon>Pseudomonadota</taxon>
        <taxon>Alphaproteobacteria</taxon>
        <taxon>Rhodospirillales</taxon>
        <taxon>Rhodospirillaceae</taxon>
        <taxon>Defluviicoccus</taxon>
    </lineage>
</organism>
<dbReference type="InterPro" id="IPR011008">
    <property type="entry name" value="Dimeric_a/b-barrel"/>
</dbReference>
<dbReference type="InterPro" id="IPR007138">
    <property type="entry name" value="ABM_dom"/>
</dbReference>
<accession>A0A7H1MXA6</accession>